<comment type="caution">
    <text evidence="1">The sequence shown here is derived from an EMBL/GenBank/DDBJ whole genome shotgun (WGS) entry which is preliminary data.</text>
</comment>
<evidence type="ECO:0008006" key="3">
    <source>
        <dbReference type="Google" id="ProtNLM"/>
    </source>
</evidence>
<protein>
    <recommendedName>
        <fullName evidence="3">Response regulatory domain-containing protein</fullName>
    </recommendedName>
</protein>
<reference evidence="1" key="2">
    <citation type="submission" date="2021-04" db="EMBL/GenBank/DDBJ databases">
        <authorList>
            <person name="Gilroy R."/>
        </authorList>
    </citation>
    <scope>NUCLEOTIDE SEQUENCE</scope>
    <source>
        <strain evidence="1">CHK160-9182</strain>
    </source>
</reference>
<dbReference type="InterPro" id="IPR011006">
    <property type="entry name" value="CheY-like_superfamily"/>
</dbReference>
<reference evidence="1" key="1">
    <citation type="journal article" date="2021" name="PeerJ">
        <title>Extensive microbial diversity within the chicken gut microbiome revealed by metagenomics and culture.</title>
        <authorList>
            <person name="Gilroy R."/>
            <person name="Ravi A."/>
            <person name="Getino M."/>
            <person name="Pursley I."/>
            <person name="Horton D.L."/>
            <person name="Alikhan N.F."/>
            <person name="Baker D."/>
            <person name="Gharbi K."/>
            <person name="Hall N."/>
            <person name="Watson M."/>
            <person name="Adriaenssens E.M."/>
            <person name="Foster-Nyarko E."/>
            <person name="Jarju S."/>
            <person name="Secka A."/>
            <person name="Antonio M."/>
            <person name="Oren A."/>
            <person name="Chaudhuri R.R."/>
            <person name="La Ragione R."/>
            <person name="Hildebrand F."/>
            <person name="Pallen M.J."/>
        </authorList>
    </citation>
    <scope>NUCLEOTIDE SEQUENCE</scope>
    <source>
        <strain evidence="1">CHK160-9182</strain>
    </source>
</reference>
<evidence type="ECO:0000313" key="2">
    <source>
        <dbReference type="Proteomes" id="UP000823934"/>
    </source>
</evidence>
<dbReference type="Proteomes" id="UP000823934">
    <property type="component" value="Unassembled WGS sequence"/>
</dbReference>
<name>A0A9D1Q4V8_9GAMM</name>
<dbReference type="Gene3D" id="3.40.50.2300">
    <property type="match status" value="1"/>
</dbReference>
<sequence length="141" mass="15916">MKQLDNILFVCADEAFNHKLPEILPPKQYRLMSNIHAAKSCLASGYEPDLIVVDLVLPALTGPETLDQLQQQLHPKEIPGIIMTNNDRLVLYSLARVPELLGIMSKKGDSALVYERINKLWDDYQALLVDGEPMRSFANQK</sequence>
<gene>
    <name evidence="1" type="ORF">H9889_01310</name>
</gene>
<proteinExistence type="predicted"/>
<organism evidence="1 2">
    <name type="scientific">Candidatus Ignatzschineria merdigallinarum</name>
    <dbReference type="NCBI Taxonomy" id="2838621"/>
    <lineage>
        <taxon>Bacteria</taxon>
        <taxon>Pseudomonadati</taxon>
        <taxon>Pseudomonadota</taxon>
        <taxon>Gammaproteobacteria</taxon>
        <taxon>Cardiobacteriales</taxon>
        <taxon>Ignatzschineriaceae</taxon>
        <taxon>Ignatzschineria</taxon>
    </lineage>
</organism>
<dbReference type="AlphaFoldDB" id="A0A9D1Q4V8"/>
<accession>A0A9D1Q4V8</accession>
<dbReference type="EMBL" id="DXHP01000032">
    <property type="protein sequence ID" value="HIW05953.1"/>
    <property type="molecule type" value="Genomic_DNA"/>
</dbReference>
<dbReference type="SUPFAM" id="SSF52172">
    <property type="entry name" value="CheY-like"/>
    <property type="match status" value="1"/>
</dbReference>
<evidence type="ECO:0000313" key="1">
    <source>
        <dbReference type="EMBL" id="HIW05953.1"/>
    </source>
</evidence>